<proteinExistence type="predicted"/>
<sequence>MSSRHPEVGTFYLACSQCRELEREYKESNRKRMTRFNCYGTLNIHVDIPANEVIVKLRHDIQHEKPVDVTTPSEIKSEIMQNLHMDPVQLRVHFHQKFDNNSSLVTMKQIHYW</sequence>
<dbReference type="OrthoDB" id="2436054at2759"/>
<evidence type="ECO:0000313" key="2">
    <source>
        <dbReference type="Proteomes" id="UP000789342"/>
    </source>
</evidence>
<reference evidence="1" key="1">
    <citation type="submission" date="2021-06" db="EMBL/GenBank/DDBJ databases">
        <authorList>
            <person name="Kallberg Y."/>
            <person name="Tangrot J."/>
            <person name="Rosling A."/>
        </authorList>
    </citation>
    <scope>NUCLEOTIDE SEQUENCE</scope>
    <source>
        <strain evidence="1">CL551</strain>
    </source>
</reference>
<dbReference type="EMBL" id="CAJVPV010008300">
    <property type="protein sequence ID" value="CAG8628855.1"/>
    <property type="molecule type" value="Genomic_DNA"/>
</dbReference>
<name>A0A9N9D5U6_9GLOM</name>
<evidence type="ECO:0000313" key="1">
    <source>
        <dbReference type="EMBL" id="CAG8628855.1"/>
    </source>
</evidence>
<organism evidence="1 2">
    <name type="scientific">Acaulospora morrowiae</name>
    <dbReference type="NCBI Taxonomy" id="94023"/>
    <lineage>
        <taxon>Eukaryota</taxon>
        <taxon>Fungi</taxon>
        <taxon>Fungi incertae sedis</taxon>
        <taxon>Mucoromycota</taxon>
        <taxon>Glomeromycotina</taxon>
        <taxon>Glomeromycetes</taxon>
        <taxon>Diversisporales</taxon>
        <taxon>Acaulosporaceae</taxon>
        <taxon>Acaulospora</taxon>
    </lineage>
</organism>
<comment type="caution">
    <text evidence="1">The sequence shown here is derived from an EMBL/GenBank/DDBJ whole genome shotgun (WGS) entry which is preliminary data.</text>
</comment>
<dbReference type="AlphaFoldDB" id="A0A9N9D5U6"/>
<feature type="non-terminal residue" evidence="1">
    <location>
        <position position="113"/>
    </location>
</feature>
<accession>A0A9N9D5U6</accession>
<gene>
    <name evidence="1" type="ORF">AMORRO_LOCUS8996</name>
</gene>
<keyword evidence="2" id="KW-1185">Reference proteome</keyword>
<dbReference type="Proteomes" id="UP000789342">
    <property type="component" value="Unassembled WGS sequence"/>
</dbReference>
<protein>
    <submittedName>
        <fullName evidence="1">3812_t:CDS:1</fullName>
    </submittedName>
</protein>